<dbReference type="Pfam" id="PF00083">
    <property type="entry name" value="Sugar_tr"/>
    <property type="match status" value="1"/>
</dbReference>
<evidence type="ECO:0000256" key="5">
    <source>
        <dbReference type="SAM" id="Phobius"/>
    </source>
</evidence>
<evidence type="ECO:0000256" key="3">
    <source>
        <dbReference type="ARBA" id="ARBA00022989"/>
    </source>
</evidence>
<evidence type="ECO:0000259" key="6">
    <source>
        <dbReference type="PROSITE" id="PS50850"/>
    </source>
</evidence>
<name>Q16GZ7_AEDAE</name>
<protein>
    <submittedName>
        <fullName evidence="7">AAEL014206-PA</fullName>
    </submittedName>
</protein>
<keyword evidence="3 5" id="KW-1133">Transmembrane helix</keyword>
<dbReference type="OMA" id="TFAADMG"/>
<dbReference type="GO" id="GO:0016020">
    <property type="term" value="C:membrane"/>
    <property type="evidence" value="ECO:0007669"/>
    <property type="project" value="UniProtKB-SubCell"/>
</dbReference>
<dbReference type="VEuPathDB" id="VectorBase:AAEL023753"/>
<dbReference type="FunFam" id="1.20.1250.20:FF:000249">
    <property type="entry name" value="facilitated trehalose transporter Tret1"/>
    <property type="match status" value="1"/>
</dbReference>
<keyword evidence="2 5" id="KW-0812">Transmembrane</keyword>
<dbReference type="AlphaFoldDB" id="Q16GZ7"/>
<dbReference type="PROSITE" id="PS50850">
    <property type="entry name" value="MFS"/>
    <property type="match status" value="1"/>
</dbReference>
<proteinExistence type="predicted"/>
<gene>
    <name evidence="7" type="ORF">AaeL_AAEL014206</name>
</gene>
<dbReference type="PANTHER" id="PTHR48021:SF89">
    <property type="entry name" value="FI02132P-RELATED"/>
    <property type="match status" value="1"/>
</dbReference>
<feature type="transmembrane region" description="Helical" evidence="5">
    <location>
        <begin position="295"/>
        <end position="317"/>
    </location>
</feature>
<dbReference type="EMBL" id="CH478220">
    <property type="protein sequence ID" value="EAT33520.1"/>
    <property type="molecule type" value="Genomic_DNA"/>
</dbReference>
<evidence type="ECO:0000256" key="4">
    <source>
        <dbReference type="ARBA" id="ARBA00023136"/>
    </source>
</evidence>
<feature type="transmembrane region" description="Helical" evidence="5">
    <location>
        <begin position="329"/>
        <end position="350"/>
    </location>
</feature>
<feature type="transmembrane region" description="Helical" evidence="5">
    <location>
        <begin position="262"/>
        <end position="283"/>
    </location>
</feature>
<evidence type="ECO:0000256" key="2">
    <source>
        <dbReference type="ARBA" id="ARBA00022692"/>
    </source>
</evidence>
<reference evidence="7" key="3">
    <citation type="submission" date="2012-09" db="EMBL/GenBank/DDBJ databases">
        <authorList>
            <consortium name="VectorBase"/>
        </authorList>
    </citation>
    <scope>NUCLEOTIDE SEQUENCE</scope>
    <source>
        <strain evidence="7">Liverpool</strain>
    </source>
</reference>
<dbReference type="InterPro" id="IPR036259">
    <property type="entry name" value="MFS_trans_sf"/>
</dbReference>
<feature type="transmembrane region" description="Helical" evidence="5">
    <location>
        <begin position="73"/>
        <end position="95"/>
    </location>
</feature>
<evidence type="ECO:0000313" key="7">
    <source>
        <dbReference type="EMBL" id="EAT33520.1"/>
    </source>
</evidence>
<dbReference type="PhylomeDB" id="Q16GZ7"/>
<feature type="transmembrane region" description="Helical" evidence="5">
    <location>
        <begin position="424"/>
        <end position="443"/>
    </location>
</feature>
<dbReference type="eggNOG" id="KOG0254">
    <property type="taxonomic scope" value="Eukaryota"/>
</dbReference>
<dbReference type="InterPro" id="IPR020846">
    <property type="entry name" value="MFS_dom"/>
</dbReference>
<dbReference type="SUPFAM" id="SSF103473">
    <property type="entry name" value="MFS general substrate transporter"/>
    <property type="match status" value="1"/>
</dbReference>
<sequence>MTNEKRPGGTVHADAEDVYRQLTPKNNLQLISPTLTPASGKVKDAEDGTLVGLYGSVVELARAASKRSNRMQLMMSILANLTVLSSGMGLGYSAITLHSLTREDDPLRLNSDQASWFGLVIGLVSAPASIYSAEIATPSMRGRLTVLTSLAIALGILMIYTFGYFIPENFRLVAAIAGGCCVCSLLMLIPLPESPAWLMSKERESEAERSLKKIRGFGNCDKTIPEIEHELSRLRDNVEAQKLAGKERFVDLIRQPQVYKPLGVIIGFFGFQQFSGIFVVVVYAAKVSSEASVSIDPFLCTVLIGITRVIATTLVAYILDTLGRKPPSIFSGVGMAACMFGIAACIFHPPAENLRWLPTFLIITYIFTSTLGFLTMPFSMLAELFPQKVRGPASGVTVFFTYLMSFVIIKLYPTMVEGMGSANVFIFYGAVSLLGVLYVCYIVPETKGKSLQEIEDYFRGKVLTRRSSQSADEDCADLSSSAEA</sequence>
<dbReference type="PaxDb" id="7159-AAEL014206-PA"/>
<feature type="transmembrane region" description="Helical" evidence="5">
    <location>
        <begin position="115"/>
        <end position="132"/>
    </location>
</feature>
<feature type="transmembrane region" description="Helical" evidence="5">
    <location>
        <begin position="144"/>
        <end position="166"/>
    </location>
</feature>
<organism evidence="7 8">
    <name type="scientific">Aedes aegypti</name>
    <name type="common">Yellowfever mosquito</name>
    <name type="synonym">Culex aegypti</name>
    <dbReference type="NCBI Taxonomy" id="7159"/>
    <lineage>
        <taxon>Eukaryota</taxon>
        <taxon>Metazoa</taxon>
        <taxon>Ecdysozoa</taxon>
        <taxon>Arthropoda</taxon>
        <taxon>Hexapoda</taxon>
        <taxon>Insecta</taxon>
        <taxon>Pterygota</taxon>
        <taxon>Neoptera</taxon>
        <taxon>Endopterygota</taxon>
        <taxon>Diptera</taxon>
        <taxon>Nematocera</taxon>
        <taxon>Culicoidea</taxon>
        <taxon>Culicidae</taxon>
        <taxon>Culicinae</taxon>
        <taxon>Aedini</taxon>
        <taxon>Aedes</taxon>
        <taxon>Stegomyia</taxon>
    </lineage>
</organism>
<dbReference type="InterPro" id="IPR050549">
    <property type="entry name" value="MFS_Trehalose_Transporter"/>
</dbReference>
<feature type="transmembrane region" description="Helical" evidence="5">
    <location>
        <begin position="356"/>
        <end position="381"/>
    </location>
</feature>
<dbReference type="Gene3D" id="1.20.1250.20">
    <property type="entry name" value="MFS general substrate transporter like domains"/>
    <property type="match status" value="1"/>
</dbReference>
<feature type="domain" description="Major facilitator superfamily (MFS) profile" evidence="6">
    <location>
        <begin position="1"/>
        <end position="447"/>
    </location>
</feature>
<keyword evidence="4 5" id="KW-0472">Membrane</keyword>
<accession>Q16GZ7</accession>
<feature type="transmembrane region" description="Helical" evidence="5">
    <location>
        <begin position="393"/>
        <end position="412"/>
    </location>
</feature>
<dbReference type="GO" id="GO:0022857">
    <property type="term" value="F:transmembrane transporter activity"/>
    <property type="evidence" value="ECO:0007669"/>
    <property type="project" value="InterPro"/>
</dbReference>
<reference evidence="7" key="2">
    <citation type="journal article" date="2007" name="Science">
        <title>Genome sequence of Aedes aegypti, a major arbovirus vector.</title>
        <authorList>
            <person name="Nene V."/>
            <person name="Wortman J.R."/>
            <person name="Lawson D."/>
            <person name="Haas B."/>
            <person name="Kodira C."/>
            <person name="Tu Z.J."/>
            <person name="Loftus B."/>
            <person name="Xi Z."/>
            <person name="Megy K."/>
            <person name="Grabherr M."/>
            <person name="Ren Q."/>
            <person name="Zdobnov E.M."/>
            <person name="Lobo N.F."/>
            <person name="Campbell K.S."/>
            <person name="Brown S.E."/>
            <person name="Bonaldo M.F."/>
            <person name="Zhu J."/>
            <person name="Sinkins S.P."/>
            <person name="Hogenkamp D.G."/>
            <person name="Amedeo P."/>
            <person name="Arensburger P."/>
            <person name="Atkinson P.W."/>
            <person name="Bidwell S."/>
            <person name="Biedler J."/>
            <person name="Birney E."/>
            <person name="Bruggner R.V."/>
            <person name="Costas J."/>
            <person name="Coy M.R."/>
            <person name="Crabtree J."/>
            <person name="Crawford M."/>
            <person name="Debruyn B."/>
            <person name="Decaprio D."/>
            <person name="Eiglmeier K."/>
            <person name="Eisenstadt E."/>
            <person name="El-Dorry H."/>
            <person name="Gelbart W.M."/>
            <person name="Gomes S.L."/>
            <person name="Hammond M."/>
            <person name="Hannick L.I."/>
            <person name="Hogan J.R."/>
            <person name="Holmes M.H."/>
            <person name="Jaffe D."/>
            <person name="Johnston J.S."/>
            <person name="Kennedy R.C."/>
            <person name="Koo H."/>
            <person name="Kravitz S."/>
            <person name="Kriventseva E.V."/>
            <person name="Kulp D."/>
            <person name="Labutti K."/>
            <person name="Lee E."/>
            <person name="Li S."/>
            <person name="Lovin D.D."/>
            <person name="Mao C."/>
            <person name="Mauceli E."/>
            <person name="Menck C.F."/>
            <person name="Miller J.R."/>
            <person name="Montgomery P."/>
            <person name="Mori A."/>
            <person name="Nascimento A.L."/>
            <person name="Naveira H.F."/>
            <person name="Nusbaum C."/>
            <person name="O'leary S."/>
            <person name="Orvis J."/>
            <person name="Pertea M."/>
            <person name="Quesneville H."/>
            <person name="Reidenbach K.R."/>
            <person name="Rogers Y.H."/>
            <person name="Roth C.W."/>
            <person name="Schneider J.R."/>
            <person name="Schatz M."/>
            <person name="Shumway M."/>
            <person name="Stanke M."/>
            <person name="Stinson E.O."/>
            <person name="Tubio J.M."/>
            <person name="Vanzee J.P."/>
            <person name="Verjovski-Almeida S."/>
            <person name="Werner D."/>
            <person name="White O."/>
            <person name="Wyder S."/>
            <person name="Zeng Q."/>
            <person name="Zhao Q."/>
            <person name="Zhao Y."/>
            <person name="Hill C.A."/>
            <person name="Raikhel A.S."/>
            <person name="Soares M.B."/>
            <person name="Knudson D.L."/>
            <person name="Lee N.H."/>
            <person name="Galagan J."/>
            <person name="Salzberg S.L."/>
            <person name="Paulsen I.T."/>
            <person name="Dimopoulos G."/>
            <person name="Collins F.H."/>
            <person name="Birren B."/>
            <person name="Fraser-Liggett C.M."/>
            <person name="Severson D.W."/>
        </authorList>
    </citation>
    <scope>NUCLEOTIDE SEQUENCE [LARGE SCALE GENOMIC DNA]</scope>
    <source>
        <strain evidence="7">Liverpool</strain>
    </source>
</reference>
<comment type="subcellular location">
    <subcellularLocation>
        <location evidence="1">Membrane</location>
        <topology evidence="1">Multi-pass membrane protein</topology>
    </subcellularLocation>
</comment>
<evidence type="ECO:0000256" key="1">
    <source>
        <dbReference type="ARBA" id="ARBA00004141"/>
    </source>
</evidence>
<dbReference type="InterPro" id="IPR005828">
    <property type="entry name" value="MFS_sugar_transport-like"/>
</dbReference>
<dbReference type="Proteomes" id="UP000682892">
    <property type="component" value="Unassembled WGS sequence"/>
</dbReference>
<feature type="transmembrane region" description="Helical" evidence="5">
    <location>
        <begin position="172"/>
        <end position="191"/>
    </location>
</feature>
<evidence type="ECO:0000313" key="8">
    <source>
        <dbReference type="Proteomes" id="UP000682892"/>
    </source>
</evidence>
<reference evidence="7" key="1">
    <citation type="submission" date="2005-10" db="EMBL/GenBank/DDBJ databases">
        <authorList>
            <person name="Loftus B.J."/>
            <person name="Nene V.M."/>
            <person name="Hannick L.I."/>
            <person name="Bidwell S."/>
            <person name="Haas B."/>
            <person name="Amedeo P."/>
            <person name="Orvis J."/>
            <person name="Wortman J.R."/>
            <person name="White O.R."/>
            <person name="Salzberg S."/>
            <person name="Shumway M."/>
            <person name="Koo H."/>
            <person name="Zhao Y."/>
            <person name="Holmes M."/>
            <person name="Miller J."/>
            <person name="Schatz M."/>
            <person name="Pop M."/>
            <person name="Pai G."/>
            <person name="Utterback T."/>
            <person name="Rogers Y.-H."/>
            <person name="Kravitz S."/>
            <person name="Fraser C.M."/>
        </authorList>
    </citation>
    <scope>NUCLEOTIDE SEQUENCE</scope>
    <source>
        <strain evidence="7">Liverpool</strain>
    </source>
</reference>
<dbReference type="PANTHER" id="PTHR48021">
    <property type="match status" value="1"/>
</dbReference>